<sequence>MLVSNVGIKEGGEEIPQNYFFPIKAFSAYLIFRVLDSILMHAHILIK</sequence>
<dbReference type="AlphaFoldDB" id="A0A2P2N7V6"/>
<protein>
    <submittedName>
        <fullName evidence="1">Uncharacterized protein</fullName>
    </submittedName>
</protein>
<reference evidence="1" key="1">
    <citation type="submission" date="2018-02" db="EMBL/GenBank/DDBJ databases">
        <title>Rhizophora mucronata_Transcriptome.</title>
        <authorList>
            <person name="Meera S.P."/>
            <person name="Sreeshan A."/>
            <person name="Augustine A."/>
        </authorList>
    </citation>
    <scope>NUCLEOTIDE SEQUENCE</scope>
    <source>
        <tissue evidence="1">Leaf</tissue>
    </source>
</reference>
<dbReference type="EMBL" id="GGEC01058068">
    <property type="protein sequence ID" value="MBX38552.1"/>
    <property type="molecule type" value="Transcribed_RNA"/>
</dbReference>
<name>A0A2P2N7V6_RHIMU</name>
<accession>A0A2P2N7V6</accession>
<organism evidence="1">
    <name type="scientific">Rhizophora mucronata</name>
    <name type="common">Asiatic mangrove</name>
    <dbReference type="NCBI Taxonomy" id="61149"/>
    <lineage>
        <taxon>Eukaryota</taxon>
        <taxon>Viridiplantae</taxon>
        <taxon>Streptophyta</taxon>
        <taxon>Embryophyta</taxon>
        <taxon>Tracheophyta</taxon>
        <taxon>Spermatophyta</taxon>
        <taxon>Magnoliopsida</taxon>
        <taxon>eudicotyledons</taxon>
        <taxon>Gunneridae</taxon>
        <taxon>Pentapetalae</taxon>
        <taxon>rosids</taxon>
        <taxon>fabids</taxon>
        <taxon>Malpighiales</taxon>
        <taxon>Rhizophoraceae</taxon>
        <taxon>Rhizophora</taxon>
    </lineage>
</organism>
<proteinExistence type="predicted"/>
<evidence type="ECO:0000313" key="1">
    <source>
        <dbReference type="EMBL" id="MBX38552.1"/>
    </source>
</evidence>